<feature type="chain" id="PRO_5028356277" evidence="1">
    <location>
        <begin position="23"/>
        <end position="209"/>
    </location>
</feature>
<accession>A0A6P8B0M1</accession>
<dbReference type="KEGG" id="pgri:PgNI_07175"/>
<dbReference type="Proteomes" id="UP000515153">
    <property type="component" value="Unplaced"/>
</dbReference>
<evidence type="ECO:0000256" key="1">
    <source>
        <dbReference type="SAM" id="SignalP"/>
    </source>
</evidence>
<dbReference type="GeneID" id="41962100"/>
<reference evidence="3" key="2">
    <citation type="submission" date="2019-10" db="EMBL/GenBank/DDBJ databases">
        <authorList>
            <consortium name="NCBI Genome Project"/>
        </authorList>
    </citation>
    <scope>NUCLEOTIDE SEQUENCE</scope>
    <source>
        <strain evidence="3">NI907</strain>
    </source>
</reference>
<reference evidence="3" key="1">
    <citation type="journal article" date="2019" name="Mol. Biol. Evol.">
        <title>Blast fungal genomes show frequent chromosomal changes, gene gains and losses, and effector gene turnover.</title>
        <authorList>
            <person name="Gomez Luciano L.B."/>
            <person name="Jason Tsai I."/>
            <person name="Chuma I."/>
            <person name="Tosa Y."/>
            <person name="Chen Y.H."/>
            <person name="Li J.Y."/>
            <person name="Li M.Y."/>
            <person name="Jade Lu M.Y."/>
            <person name="Nakayashiki H."/>
            <person name="Li W.H."/>
        </authorList>
    </citation>
    <scope>NUCLEOTIDE SEQUENCE</scope>
    <source>
        <strain evidence="3">NI907</strain>
    </source>
</reference>
<evidence type="ECO:0000313" key="2">
    <source>
        <dbReference type="Proteomes" id="UP000515153"/>
    </source>
</evidence>
<feature type="signal peptide" evidence="1">
    <location>
        <begin position="1"/>
        <end position="22"/>
    </location>
</feature>
<dbReference type="OrthoDB" id="5089392at2759"/>
<proteinExistence type="predicted"/>
<dbReference type="AlphaFoldDB" id="A0A6P8B0M1"/>
<dbReference type="RefSeq" id="XP_030980697.1">
    <property type="nucleotide sequence ID" value="XM_031127191.1"/>
</dbReference>
<protein>
    <submittedName>
        <fullName evidence="3">Uncharacterized protein</fullName>
    </submittedName>
</protein>
<reference evidence="3" key="3">
    <citation type="submission" date="2025-08" db="UniProtKB">
        <authorList>
            <consortium name="RefSeq"/>
        </authorList>
    </citation>
    <scope>IDENTIFICATION</scope>
    <source>
        <strain evidence="3">NI907</strain>
    </source>
</reference>
<name>A0A6P8B0M1_PYRGI</name>
<organism evidence="2 3">
    <name type="scientific">Pyricularia grisea</name>
    <name type="common">Crabgrass-specific blast fungus</name>
    <name type="synonym">Magnaporthe grisea</name>
    <dbReference type="NCBI Taxonomy" id="148305"/>
    <lineage>
        <taxon>Eukaryota</taxon>
        <taxon>Fungi</taxon>
        <taxon>Dikarya</taxon>
        <taxon>Ascomycota</taxon>
        <taxon>Pezizomycotina</taxon>
        <taxon>Sordariomycetes</taxon>
        <taxon>Sordariomycetidae</taxon>
        <taxon>Magnaporthales</taxon>
        <taxon>Pyriculariaceae</taxon>
        <taxon>Pyricularia</taxon>
    </lineage>
</organism>
<evidence type="ECO:0000313" key="3">
    <source>
        <dbReference type="RefSeq" id="XP_030980697.1"/>
    </source>
</evidence>
<gene>
    <name evidence="3" type="ORF">PgNI_07175</name>
</gene>
<keyword evidence="1" id="KW-0732">Signal</keyword>
<keyword evidence="2" id="KW-1185">Reference proteome</keyword>
<sequence length="209" mass="21930">MQFSILKIAVATLAVCTDLALAQTLVASPAQVASSLQMLADKTQSLQGPALALDVFQGAGLLFGQGKLVPVVAGIAELTSMASTLQSQWNNVQVTEAADVDNIANAFRDLVRQQQTFLNTLSSKAGLASTFPLIGGPMSTALQQLNSVLGALGFSTLSMVSSRATDLQSQITTLNQAMDRAIAAYSGINLANKKRSISRRDAFRASIRA</sequence>
<dbReference type="Pfam" id="PF17615">
    <property type="entry name" value="C166"/>
    <property type="match status" value="1"/>
</dbReference>